<sequence>MQKQLLTAFLVVTTSVLYPQSPAPNILVVLTDDMGYADLSVHNQEADVRTPNIDRLARSGALCTAGYITAPQCIPSRAGLLSGRYQQRYGLDHNGTIPLPLTEKLIPERLKDAGYATGMAGKWHLEPNHQQEEWIREHLPELAEKKTFVPSDIPDKMKRAYRSDRRGFDDVFEGYINNYLTNYTLAGEDKETSAENIPDYRLDIQTEAALSFIRRHKEEPFFYYLSYFAPHVPLEAPSKYLDRFPGEMPERRRHCLAMLSAVDDGVGRVQDLLAELGLTENTLVFFISDNGAPLKMIKEDITLDFKGGAWDGSLNTPFIGEKGMLSEGGIHVPFVVSWSGTIPAGQRYDHPVSSLDVAATSLAAAGLPTAKELDGKNLLPHLNGTTTSAPHKYLFWRFWEQIAVRSGNYKYLRVGGREFLFDVTTDEHETNNLLGEHPRKARKLARKLDRWTQSLKNPGVPGNPNQSETQWYDFYFPKTED</sequence>
<dbReference type="EMBL" id="VOXD01000065">
    <property type="protein sequence ID" value="TXF82799.1"/>
    <property type="molecule type" value="Genomic_DNA"/>
</dbReference>
<dbReference type="AlphaFoldDB" id="A0A5C7F0L7"/>
<dbReference type="GO" id="GO:0004065">
    <property type="term" value="F:arylsulfatase activity"/>
    <property type="evidence" value="ECO:0007669"/>
    <property type="project" value="TreeGrafter"/>
</dbReference>
<keyword evidence="7" id="KW-1185">Reference proteome</keyword>
<keyword evidence="2" id="KW-0479">Metal-binding</keyword>
<dbReference type="SUPFAM" id="SSF53649">
    <property type="entry name" value="Alkaline phosphatase-like"/>
    <property type="match status" value="1"/>
</dbReference>
<dbReference type="InterPro" id="IPR000917">
    <property type="entry name" value="Sulfatase_N"/>
</dbReference>
<dbReference type="GO" id="GO:0046872">
    <property type="term" value="F:metal ion binding"/>
    <property type="evidence" value="ECO:0007669"/>
    <property type="project" value="UniProtKB-KW"/>
</dbReference>
<dbReference type="PROSITE" id="PS00149">
    <property type="entry name" value="SULFATASE_2"/>
    <property type="match status" value="1"/>
</dbReference>
<dbReference type="InterPro" id="IPR024607">
    <property type="entry name" value="Sulfatase_CS"/>
</dbReference>
<organism evidence="6 7">
    <name type="scientific">Neolewinella aurantiaca</name>
    <dbReference type="NCBI Taxonomy" id="2602767"/>
    <lineage>
        <taxon>Bacteria</taxon>
        <taxon>Pseudomonadati</taxon>
        <taxon>Bacteroidota</taxon>
        <taxon>Saprospiria</taxon>
        <taxon>Saprospirales</taxon>
        <taxon>Lewinellaceae</taxon>
        <taxon>Neolewinella</taxon>
    </lineage>
</organism>
<evidence type="ECO:0000259" key="5">
    <source>
        <dbReference type="Pfam" id="PF00884"/>
    </source>
</evidence>
<evidence type="ECO:0000313" key="6">
    <source>
        <dbReference type="EMBL" id="TXF82799.1"/>
    </source>
</evidence>
<keyword evidence="3 6" id="KW-0378">Hydrolase</keyword>
<protein>
    <submittedName>
        <fullName evidence="6">Sulfatase-like hydrolase/transferase</fullName>
    </submittedName>
</protein>
<accession>A0A5C7F0L7</accession>
<feature type="domain" description="Sulfatase N-terminal" evidence="5">
    <location>
        <begin position="24"/>
        <end position="366"/>
    </location>
</feature>
<comment type="caution">
    <text evidence="6">The sequence shown here is derived from an EMBL/GenBank/DDBJ whole genome shotgun (WGS) entry which is preliminary data.</text>
</comment>
<dbReference type="Gene3D" id="3.40.720.10">
    <property type="entry name" value="Alkaline Phosphatase, subunit A"/>
    <property type="match status" value="1"/>
</dbReference>
<dbReference type="PANTHER" id="PTHR42693">
    <property type="entry name" value="ARYLSULFATASE FAMILY MEMBER"/>
    <property type="match status" value="1"/>
</dbReference>
<dbReference type="RefSeq" id="WP_147932889.1">
    <property type="nucleotide sequence ID" value="NZ_VOXD01000065.1"/>
</dbReference>
<dbReference type="Pfam" id="PF00884">
    <property type="entry name" value="Sulfatase"/>
    <property type="match status" value="1"/>
</dbReference>
<evidence type="ECO:0000256" key="3">
    <source>
        <dbReference type="ARBA" id="ARBA00022801"/>
    </source>
</evidence>
<dbReference type="GO" id="GO:0016740">
    <property type="term" value="F:transferase activity"/>
    <property type="evidence" value="ECO:0007669"/>
    <property type="project" value="UniProtKB-KW"/>
</dbReference>
<evidence type="ECO:0000256" key="4">
    <source>
        <dbReference type="ARBA" id="ARBA00022837"/>
    </source>
</evidence>
<reference evidence="6 7" key="1">
    <citation type="submission" date="2019-08" db="EMBL/GenBank/DDBJ databases">
        <title>Lewinella sp. strain SSH13 Genome sequencing and assembly.</title>
        <authorList>
            <person name="Kim I."/>
        </authorList>
    </citation>
    <scope>NUCLEOTIDE SEQUENCE [LARGE SCALE GENOMIC DNA]</scope>
    <source>
        <strain evidence="6 7">SSH13</strain>
    </source>
</reference>
<keyword evidence="4" id="KW-0106">Calcium</keyword>
<evidence type="ECO:0000313" key="7">
    <source>
        <dbReference type="Proteomes" id="UP000321907"/>
    </source>
</evidence>
<evidence type="ECO:0000256" key="1">
    <source>
        <dbReference type="ARBA" id="ARBA00008779"/>
    </source>
</evidence>
<name>A0A5C7F0L7_9BACT</name>
<dbReference type="OrthoDB" id="9764377at2"/>
<keyword evidence="6" id="KW-0808">Transferase</keyword>
<dbReference type="Proteomes" id="UP000321907">
    <property type="component" value="Unassembled WGS sequence"/>
</dbReference>
<dbReference type="InterPro" id="IPR050738">
    <property type="entry name" value="Sulfatase"/>
</dbReference>
<comment type="similarity">
    <text evidence="1">Belongs to the sulfatase family.</text>
</comment>
<dbReference type="PANTHER" id="PTHR42693:SF53">
    <property type="entry name" value="ENDO-4-O-SULFATASE"/>
    <property type="match status" value="1"/>
</dbReference>
<dbReference type="InterPro" id="IPR017850">
    <property type="entry name" value="Alkaline_phosphatase_core_sf"/>
</dbReference>
<evidence type="ECO:0000256" key="2">
    <source>
        <dbReference type="ARBA" id="ARBA00022723"/>
    </source>
</evidence>
<gene>
    <name evidence="6" type="ORF">FUA23_21740</name>
</gene>
<proteinExistence type="inferred from homology"/>
<dbReference type="Gene3D" id="3.30.1120.10">
    <property type="match status" value="1"/>
</dbReference>